<evidence type="ECO:0000313" key="1">
    <source>
        <dbReference type="EMBL" id="PCS22842.1"/>
    </source>
</evidence>
<dbReference type="EMBL" id="NBYY01000013">
    <property type="protein sequence ID" value="PCS22842.1"/>
    <property type="molecule type" value="Genomic_DNA"/>
</dbReference>
<reference evidence="2" key="1">
    <citation type="submission" date="2017-04" db="EMBL/GenBank/DDBJ databases">
        <title>Genome evolution of the luminous symbionts of deep sea anglerfish.</title>
        <authorList>
            <person name="Hendry T.A."/>
        </authorList>
    </citation>
    <scope>NUCLEOTIDE SEQUENCE [LARGE SCALE GENOMIC DNA]</scope>
</reference>
<proteinExistence type="predicted"/>
<evidence type="ECO:0000313" key="2">
    <source>
        <dbReference type="Proteomes" id="UP000219020"/>
    </source>
</evidence>
<name>A0A2A5T3W0_9GAMM</name>
<gene>
    <name evidence="1" type="ORF">BTN49_1393</name>
</gene>
<keyword evidence="2" id="KW-1185">Reference proteome</keyword>
<protein>
    <submittedName>
        <fullName evidence="1">Uncharacterized protein</fullName>
    </submittedName>
</protein>
<accession>A0A2A5T3W0</accession>
<sequence length="48" mass="5489">MDMPCFLKSYYRILAYMYSFVFTIETASILKGNVGVLGYLCNQPISII</sequence>
<organism evidence="1 2">
    <name type="scientific">Candidatus Enterovibrio escicola</name>
    <dbReference type="NCBI Taxonomy" id="1927127"/>
    <lineage>
        <taxon>Bacteria</taxon>
        <taxon>Pseudomonadati</taxon>
        <taxon>Pseudomonadota</taxon>
        <taxon>Gammaproteobacteria</taxon>
        <taxon>Vibrionales</taxon>
        <taxon>Vibrionaceae</taxon>
        <taxon>Enterovibrio</taxon>
    </lineage>
</organism>
<dbReference type="Proteomes" id="UP000219020">
    <property type="component" value="Unassembled WGS sequence"/>
</dbReference>
<dbReference type="AlphaFoldDB" id="A0A2A5T3W0"/>
<comment type="caution">
    <text evidence="1">The sequence shown here is derived from an EMBL/GenBank/DDBJ whole genome shotgun (WGS) entry which is preliminary data.</text>
</comment>